<dbReference type="EMBL" id="JACHIL010000006">
    <property type="protein sequence ID" value="MBB5092388.1"/>
    <property type="molecule type" value="Genomic_DNA"/>
</dbReference>
<comment type="caution">
    <text evidence="4">The sequence shown here is derived from an EMBL/GenBank/DDBJ whole genome shotgun (WGS) entry which is preliminary data.</text>
</comment>
<protein>
    <submittedName>
        <fullName evidence="4">Putative amidohydrolase</fullName>
    </submittedName>
</protein>
<reference evidence="4 5" key="1">
    <citation type="submission" date="2020-08" db="EMBL/GenBank/DDBJ databases">
        <title>Genomic Encyclopedia of Type Strains, Phase IV (KMG-IV): sequencing the most valuable type-strain genomes for metagenomic binning, comparative biology and taxonomic classification.</title>
        <authorList>
            <person name="Goeker M."/>
        </authorList>
    </citation>
    <scope>NUCLEOTIDE SEQUENCE [LARGE SCALE GENOMIC DNA]</scope>
    <source>
        <strain evidence="4 5">DSM 25620</strain>
    </source>
</reference>
<dbReference type="InterPro" id="IPR045254">
    <property type="entry name" value="Nit1/2_C-N_Hydrolase"/>
</dbReference>
<accession>A0A7W8AL37</accession>
<comment type="similarity">
    <text evidence="1">Belongs to the carbon-nitrogen hydrolase superfamily. NIT1/NIT2 family.</text>
</comment>
<keyword evidence="5" id="KW-1185">Reference proteome</keyword>
<dbReference type="SUPFAM" id="SSF56317">
    <property type="entry name" value="Carbon-nitrogen hydrolase"/>
    <property type="match status" value="1"/>
</dbReference>
<dbReference type="Proteomes" id="UP000531231">
    <property type="component" value="Unassembled WGS sequence"/>
</dbReference>
<dbReference type="PROSITE" id="PS50263">
    <property type="entry name" value="CN_HYDROLASE"/>
    <property type="match status" value="1"/>
</dbReference>
<evidence type="ECO:0000256" key="2">
    <source>
        <dbReference type="ARBA" id="ARBA00022801"/>
    </source>
</evidence>
<organism evidence="4 5">
    <name type="scientific">Pseudochrobactrum saccharolyticum</name>
    <dbReference type="NCBI Taxonomy" id="354352"/>
    <lineage>
        <taxon>Bacteria</taxon>
        <taxon>Pseudomonadati</taxon>
        <taxon>Pseudomonadota</taxon>
        <taxon>Alphaproteobacteria</taxon>
        <taxon>Hyphomicrobiales</taxon>
        <taxon>Brucellaceae</taxon>
        <taxon>Pseudochrobactrum</taxon>
    </lineage>
</organism>
<dbReference type="CDD" id="cd07572">
    <property type="entry name" value="nit"/>
    <property type="match status" value="1"/>
</dbReference>
<dbReference type="PANTHER" id="PTHR23088">
    <property type="entry name" value="NITRILASE-RELATED"/>
    <property type="match status" value="1"/>
</dbReference>
<name>A0A7W8AL37_9HYPH</name>
<gene>
    <name evidence="4" type="ORF">HNQ68_002945</name>
</gene>
<dbReference type="PANTHER" id="PTHR23088:SF27">
    <property type="entry name" value="DEAMINATED GLUTATHIONE AMIDASE"/>
    <property type="match status" value="1"/>
</dbReference>
<dbReference type="Gene3D" id="3.60.110.10">
    <property type="entry name" value="Carbon-nitrogen hydrolase"/>
    <property type="match status" value="1"/>
</dbReference>
<evidence type="ECO:0000313" key="5">
    <source>
        <dbReference type="Proteomes" id="UP000531231"/>
    </source>
</evidence>
<dbReference type="PROSITE" id="PS01227">
    <property type="entry name" value="UPF0012"/>
    <property type="match status" value="1"/>
</dbReference>
<proteinExistence type="inferred from homology"/>
<dbReference type="InterPro" id="IPR036526">
    <property type="entry name" value="C-N_Hydrolase_sf"/>
</dbReference>
<dbReference type="Pfam" id="PF00795">
    <property type="entry name" value="CN_hydrolase"/>
    <property type="match status" value="1"/>
</dbReference>
<dbReference type="RefSeq" id="WP_022711261.1">
    <property type="nucleotide sequence ID" value="NZ_JACHIL010000006.1"/>
</dbReference>
<dbReference type="GO" id="GO:0016811">
    <property type="term" value="F:hydrolase activity, acting on carbon-nitrogen (but not peptide) bonds, in linear amides"/>
    <property type="evidence" value="ECO:0007669"/>
    <property type="project" value="InterPro"/>
</dbReference>
<sequence length="285" mass="30853">MSMVKVAAVQMRSDGDMSANIEALSRMVGEAAAQGAQYVQTPENTGIIQNDRALYRASLHAEQDDPVVREASVLAKRHGIHLHIGSTPIKLESGLIANRAFVFAPDGSKITTYDKIHMFDVDLDNGESWRESDTISAGDRAVVAELPFMKLGLAICYDIRFPQLFQAQANAGANVISAPAAFTRQTGEAHWHILQRARAIENGAFLISAAQGGLHNGNRQTYGHTIIVSPWGKVLAEADHDNPAVIYADIDVADSAAARNKIPNLKNAREFKLETIVAEGETIKA</sequence>
<evidence type="ECO:0000259" key="3">
    <source>
        <dbReference type="PROSITE" id="PS50263"/>
    </source>
</evidence>
<feature type="domain" description="CN hydrolase" evidence="3">
    <location>
        <begin position="4"/>
        <end position="252"/>
    </location>
</feature>
<keyword evidence="2 4" id="KW-0378">Hydrolase</keyword>
<dbReference type="InterPro" id="IPR003010">
    <property type="entry name" value="C-N_Hydrolase"/>
</dbReference>
<evidence type="ECO:0000313" key="4">
    <source>
        <dbReference type="EMBL" id="MBB5092388.1"/>
    </source>
</evidence>
<dbReference type="InterPro" id="IPR001110">
    <property type="entry name" value="UPF0012_CS"/>
</dbReference>
<dbReference type="AlphaFoldDB" id="A0A7W8AL37"/>
<evidence type="ECO:0000256" key="1">
    <source>
        <dbReference type="ARBA" id="ARBA00010613"/>
    </source>
</evidence>